<comment type="similarity">
    <text evidence="3">Belongs to the UbiH/COQ6 family.</text>
</comment>
<gene>
    <name evidence="9" type="ORF">CWE15_08330</name>
</gene>
<dbReference type="PANTHER" id="PTHR43876">
    <property type="entry name" value="UBIQUINONE BIOSYNTHESIS MONOOXYGENASE COQ6, MITOCHONDRIAL"/>
    <property type="match status" value="1"/>
</dbReference>
<dbReference type="NCBIfam" id="TIGR01988">
    <property type="entry name" value="Ubi-OHases"/>
    <property type="match status" value="1"/>
</dbReference>
<keyword evidence="4" id="KW-0285">Flavoprotein</keyword>
<dbReference type="InterPro" id="IPR002938">
    <property type="entry name" value="FAD-bd"/>
</dbReference>
<feature type="domain" description="FAD-binding" evidence="8">
    <location>
        <begin position="5"/>
        <end position="345"/>
    </location>
</feature>
<protein>
    <recommendedName>
        <fullName evidence="8">FAD-binding domain-containing protein</fullName>
    </recommendedName>
</protein>
<dbReference type="GO" id="GO:0006744">
    <property type="term" value="P:ubiquinone biosynthetic process"/>
    <property type="evidence" value="ECO:0007669"/>
    <property type="project" value="UniProtKB-UniPathway"/>
</dbReference>
<keyword evidence="10" id="KW-1185">Reference proteome</keyword>
<dbReference type="InterPro" id="IPR010971">
    <property type="entry name" value="UbiH/COQ6"/>
</dbReference>
<sequence>MALIRTQVAVIGGGMIGLALANALALRGREVCVLERGAAKPIPSEPSLRVSALSRAAQDWLTELGAWQLIPENRKGTYTGMQVWDENPGARIGFSAEESDLSHIGTIIENAVVEGALWQRAEALQVQLKPQAVVASFEEHEGDVTLQLENGDIVLAQLVVAADGGRSQIRQQLGLATTFKDYEQHGVVATLETTEPHQDVARQVFTAAGPLALLPLAEPNKISIVWSVPPQRAAELKALPKEIFEQQLGVTSDMVLGPVNLVSERHSFPLRMQYAEQWVKGRFVLAGDAAHTIHPLAGQGANLGLGDAWYLAEQLNRLGTLQGQWNGEQLQRTLRHYERARKTAAVRHIAAMEGFHQLFLAQNPFIKAVRGLGMNTTNKLRAVKRFFIHQANQF</sequence>
<dbReference type="SUPFAM" id="SSF51905">
    <property type="entry name" value="FAD/NAD(P)-binding domain"/>
    <property type="match status" value="1"/>
</dbReference>
<evidence type="ECO:0000256" key="1">
    <source>
        <dbReference type="ARBA" id="ARBA00001974"/>
    </source>
</evidence>
<accession>A0A432X1U2</accession>
<evidence type="ECO:0000256" key="7">
    <source>
        <dbReference type="ARBA" id="ARBA00023033"/>
    </source>
</evidence>
<dbReference type="AlphaFoldDB" id="A0A432X1U2"/>
<evidence type="ECO:0000256" key="4">
    <source>
        <dbReference type="ARBA" id="ARBA00022630"/>
    </source>
</evidence>
<dbReference type="PANTHER" id="PTHR43876:SF7">
    <property type="entry name" value="UBIQUINONE BIOSYNTHESIS MONOOXYGENASE COQ6, MITOCHONDRIAL"/>
    <property type="match status" value="1"/>
</dbReference>
<evidence type="ECO:0000313" key="10">
    <source>
        <dbReference type="Proteomes" id="UP000286976"/>
    </source>
</evidence>
<dbReference type="OrthoDB" id="9769565at2"/>
<dbReference type="Pfam" id="PF01494">
    <property type="entry name" value="FAD_binding_3"/>
    <property type="match status" value="1"/>
</dbReference>
<dbReference type="Proteomes" id="UP000286976">
    <property type="component" value="Unassembled WGS sequence"/>
</dbReference>
<dbReference type="InterPro" id="IPR051205">
    <property type="entry name" value="UbiH/COQ6_monooxygenase"/>
</dbReference>
<name>A0A432X1U2_9GAMM</name>
<reference evidence="9 10" key="1">
    <citation type="journal article" date="2011" name="Front. Microbiol.">
        <title>Genomic signatures of strain selection and enhancement in Bacillus atrophaeus var. globigii, a historical biowarfare simulant.</title>
        <authorList>
            <person name="Gibbons H.S."/>
            <person name="Broomall S.M."/>
            <person name="McNew L.A."/>
            <person name="Daligault H."/>
            <person name="Chapman C."/>
            <person name="Bruce D."/>
            <person name="Karavis M."/>
            <person name="Krepps M."/>
            <person name="McGregor P.A."/>
            <person name="Hong C."/>
            <person name="Park K.H."/>
            <person name="Akmal A."/>
            <person name="Feldman A."/>
            <person name="Lin J.S."/>
            <person name="Chang W.E."/>
            <person name="Higgs B.W."/>
            <person name="Demirev P."/>
            <person name="Lindquist J."/>
            <person name="Liem A."/>
            <person name="Fochler E."/>
            <person name="Read T.D."/>
            <person name="Tapia R."/>
            <person name="Johnson S."/>
            <person name="Bishop-Lilly K.A."/>
            <person name="Detter C."/>
            <person name="Han C."/>
            <person name="Sozhamannan S."/>
            <person name="Rosenzweig C.N."/>
            <person name="Skowronski E.W."/>
        </authorList>
    </citation>
    <scope>NUCLEOTIDE SEQUENCE [LARGE SCALE GENOMIC DNA]</scope>
    <source>
        <strain evidence="9 10">AIT1</strain>
    </source>
</reference>
<dbReference type="InterPro" id="IPR018168">
    <property type="entry name" value="Ubi_Hdrlase_CS"/>
</dbReference>
<dbReference type="RefSeq" id="WP_126757625.1">
    <property type="nucleotide sequence ID" value="NZ_PIPQ01000004.1"/>
</dbReference>
<comment type="caution">
    <text evidence="9">The sequence shown here is derived from an EMBL/GenBank/DDBJ whole genome shotgun (WGS) entry which is preliminary data.</text>
</comment>
<dbReference type="InterPro" id="IPR036188">
    <property type="entry name" value="FAD/NAD-bd_sf"/>
</dbReference>
<keyword evidence="6" id="KW-0560">Oxidoreductase</keyword>
<dbReference type="UniPathway" id="UPA00232"/>
<dbReference type="EMBL" id="PIPQ01000004">
    <property type="protein sequence ID" value="RUO40141.1"/>
    <property type="molecule type" value="Genomic_DNA"/>
</dbReference>
<organism evidence="9 10">
    <name type="scientific">Aliidiomarina taiwanensis</name>
    <dbReference type="NCBI Taxonomy" id="946228"/>
    <lineage>
        <taxon>Bacteria</taxon>
        <taxon>Pseudomonadati</taxon>
        <taxon>Pseudomonadota</taxon>
        <taxon>Gammaproteobacteria</taxon>
        <taxon>Alteromonadales</taxon>
        <taxon>Idiomarinaceae</taxon>
        <taxon>Aliidiomarina</taxon>
    </lineage>
</organism>
<dbReference type="GO" id="GO:0019168">
    <property type="term" value="F:2-polyprenylphenol 6-hydroxylase activity"/>
    <property type="evidence" value="ECO:0007669"/>
    <property type="project" value="TreeGrafter"/>
</dbReference>
<evidence type="ECO:0000256" key="3">
    <source>
        <dbReference type="ARBA" id="ARBA00005349"/>
    </source>
</evidence>
<keyword evidence="5" id="KW-0274">FAD</keyword>
<dbReference type="Gene3D" id="3.50.50.60">
    <property type="entry name" value="FAD/NAD(P)-binding domain"/>
    <property type="match status" value="2"/>
</dbReference>
<evidence type="ECO:0000256" key="6">
    <source>
        <dbReference type="ARBA" id="ARBA00023002"/>
    </source>
</evidence>
<evidence type="ECO:0000313" key="9">
    <source>
        <dbReference type="EMBL" id="RUO40141.1"/>
    </source>
</evidence>
<comment type="cofactor">
    <cofactor evidence="1">
        <name>FAD</name>
        <dbReference type="ChEBI" id="CHEBI:57692"/>
    </cofactor>
</comment>
<comment type="pathway">
    <text evidence="2">Cofactor biosynthesis; ubiquinone biosynthesis.</text>
</comment>
<keyword evidence="7" id="KW-0503">Monooxygenase</keyword>
<proteinExistence type="inferred from homology"/>
<dbReference type="PROSITE" id="PS01304">
    <property type="entry name" value="UBIH"/>
    <property type="match status" value="1"/>
</dbReference>
<evidence type="ECO:0000259" key="8">
    <source>
        <dbReference type="Pfam" id="PF01494"/>
    </source>
</evidence>
<evidence type="ECO:0000256" key="2">
    <source>
        <dbReference type="ARBA" id="ARBA00004749"/>
    </source>
</evidence>
<evidence type="ECO:0000256" key="5">
    <source>
        <dbReference type="ARBA" id="ARBA00022827"/>
    </source>
</evidence>
<dbReference type="PRINTS" id="PR00420">
    <property type="entry name" value="RNGMNOXGNASE"/>
</dbReference>
<dbReference type="GO" id="GO:0071949">
    <property type="term" value="F:FAD binding"/>
    <property type="evidence" value="ECO:0007669"/>
    <property type="project" value="InterPro"/>
</dbReference>